<evidence type="ECO:0000313" key="4">
    <source>
        <dbReference type="Proteomes" id="UP000515788"/>
    </source>
</evidence>
<organism evidence="3 4">
    <name type="scientific">Torulaspora globosa</name>
    <dbReference type="NCBI Taxonomy" id="48254"/>
    <lineage>
        <taxon>Eukaryota</taxon>
        <taxon>Fungi</taxon>
        <taxon>Dikarya</taxon>
        <taxon>Ascomycota</taxon>
        <taxon>Saccharomycotina</taxon>
        <taxon>Saccharomycetes</taxon>
        <taxon>Saccharomycetales</taxon>
        <taxon>Saccharomycetaceae</taxon>
        <taxon>Torulaspora</taxon>
    </lineage>
</organism>
<evidence type="ECO:0000313" key="3">
    <source>
        <dbReference type="EMBL" id="QLL33060.1"/>
    </source>
</evidence>
<name>A0A7G3ZHS4_9SACH</name>
<dbReference type="EMBL" id="CP059249">
    <property type="protein sequence ID" value="QLL33060.1"/>
    <property type="molecule type" value="Genomic_DNA"/>
</dbReference>
<dbReference type="GeneID" id="59326227"/>
<reference evidence="3 4" key="1">
    <citation type="submission" date="2020-06" db="EMBL/GenBank/DDBJ databases">
        <title>The yeast mating-type switching endonuclease HO is a domesticated member of an unorthodox homing genetic element family.</title>
        <authorList>
            <person name="Coughlan A.Y."/>
            <person name="Lombardi L."/>
            <person name="Braun-Galleani S."/>
            <person name="Martos A.R."/>
            <person name="Galeote V."/>
            <person name="Bigey F."/>
            <person name="Dequin S."/>
            <person name="Byrne K.P."/>
            <person name="Wolfe K.H."/>
        </authorList>
    </citation>
    <scope>NUCLEOTIDE SEQUENCE [LARGE SCALE GENOMIC DNA]</scope>
    <source>
        <strain evidence="3 4">CBS764</strain>
    </source>
</reference>
<dbReference type="AlphaFoldDB" id="A0A7G3ZHS4"/>
<keyword evidence="2" id="KW-1133">Transmembrane helix</keyword>
<feature type="compositionally biased region" description="Polar residues" evidence="1">
    <location>
        <begin position="10"/>
        <end position="22"/>
    </location>
</feature>
<dbReference type="Proteomes" id="UP000515788">
    <property type="component" value="Chromosome 4"/>
</dbReference>
<gene>
    <name evidence="3" type="ORF">HG536_0D05810</name>
</gene>
<protein>
    <submittedName>
        <fullName evidence="3">Uncharacterized protein</fullName>
    </submittedName>
</protein>
<feature type="transmembrane region" description="Helical" evidence="2">
    <location>
        <begin position="68"/>
        <end position="91"/>
    </location>
</feature>
<dbReference type="RefSeq" id="XP_037139734.1">
    <property type="nucleotide sequence ID" value="XM_037283838.1"/>
</dbReference>
<proteinExistence type="predicted"/>
<keyword evidence="4" id="KW-1185">Reference proteome</keyword>
<keyword evidence="2" id="KW-0472">Membrane</keyword>
<feature type="region of interest" description="Disordered" evidence="1">
    <location>
        <begin position="1"/>
        <end position="38"/>
    </location>
</feature>
<dbReference type="OrthoDB" id="10361229at2759"/>
<dbReference type="KEGG" id="tgb:HG536_0D05810"/>
<evidence type="ECO:0000256" key="1">
    <source>
        <dbReference type="SAM" id="MobiDB-lite"/>
    </source>
</evidence>
<keyword evidence="2" id="KW-0812">Transmembrane</keyword>
<evidence type="ECO:0000256" key="2">
    <source>
        <dbReference type="SAM" id="Phobius"/>
    </source>
</evidence>
<accession>A0A7G3ZHS4</accession>
<sequence length="128" mass="14206">MEASEDLGLSQVTESSSVNATASIAGPPDANADQDASCNTANPLGVQQRRKNALISIWHFLNSETCSIVCLLLLFINTIQLYLFFLYSLLVMPLHTSRMLRANNLEFIISQLPDSYIDYNFFESLGVL</sequence>